<feature type="transmembrane region" description="Helical" evidence="1">
    <location>
        <begin position="158"/>
        <end position="182"/>
    </location>
</feature>
<evidence type="ECO:0008006" key="4">
    <source>
        <dbReference type="Google" id="ProtNLM"/>
    </source>
</evidence>
<dbReference type="Proteomes" id="UP000282818">
    <property type="component" value="Unassembled WGS sequence"/>
</dbReference>
<evidence type="ECO:0000313" key="3">
    <source>
        <dbReference type="Proteomes" id="UP000282818"/>
    </source>
</evidence>
<keyword evidence="3" id="KW-1185">Reference proteome</keyword>
<dbReference type="EMBL" id="SACQ01000004">
    <property type="protein sequence ID" value="RVU30639.1"/>
    <property type="molecule type" value="Genomic_DNA"/>
</dbReference>
<gene>
    <name evidence="2" type="ORF">EOE65_10005</name>
</gene>
<organism evidence="2 3">
    <name type="scientific">Neptunomonas marina</name>
    <dbReference type="NCBI Taxonomy" id="1815562"/>
    <lineage>
        <taxon>Bacteria</taxon>
        <taxon>Pseudomonadati</taxon>
        <taxon>Pseudomonadota</taxon>
        <taxon>Gammaproteobacteria</taxon>
        <taxon>Oceanospirillales</taxon>
        <taxon>Oceanospirillaceae</taxon>
        <taxon>Neptunomonas</taxon>
    </lineage>
</organism>
<dbReference type="Pfam" id="PF16357">
    <property type="entry name" value="PepSY_TM_like_2"/>
    <property type="match status" value="1"/>
</dbReference>
<comment type="caution">
    <text evidence="2">The sequence shown here is derived from an EMBL/GenBank/DDBJ whole genome shotgun (WGS) entry which is preliminary data.</text>
</comment>
<proteinExistence type="predicted"/>
<keyword evidence="1" id="KW-0812">Transmembrane</keyword>
<accession>A0A437Q831</accession>
<dbReference type="PANTHER" id="PTHR40115:SF1">
    <property type="entry name" value="INNER MEMBRANE PROTEIN WITH PEPSY TM HELIX"/>
    <property type="match status" value="1"/>
</dbReference>
<protein>
    <recommendedName>
        <fullName evidence="4">Peptidase</fullName>
    </recommendedName>
</protein>
<evidence type="ECO:0000313" key="2">
    <source>
        <dbReference type="EMBL" id="RVU30639.1"/>
    </source>
</evidence>
<dbReference type="AlphaFoldDB" id="A0A437Q831"/>
<reference evidence="2 3" key="1">
    <citation type="submission" date="2019-01" db="EMBL/GenBank/DDBJ databases">
        <authorList>
            <person name="Chen W.-M."/>
        </authorList>
    </citation>
    <scope>NUCLEOTIDE SEQUENCE [LARGE SCALE GENOMIC DNA]</scope>
    <source>
        <strain evidence="2 3">HPM-16</strain>
    </source>
</reference>
<dbReference type="InterPro" id="IPR032307">
    <property type="entry name" value="PepSY_TM-like_2"/>
</dbReference>
<evidence type="ECO:0000256" key="1">
    <source>
        <dbReference type="SAM" id="Phobius"/>
    </source>
</evidence>
<keyword evidence="1" id="KW-0472">Membrane</keyword>
<keyword evidence="1" id="KW-1133">Transmembrane helix</keyword>
<dbReference type="RefSeq" id="WP_127694175.1">
    <property type="nucleotide sequence ID" value="NZ_SACQ01000004.1"/>
</dbReference>
<feature type="transmembrane region" description="Helical" evidence="1">
    <location>
        <begin position="189"/>
        <end position="209"/>
    </location>
</feature>
<sequence>MTHRNSRSAAAARKGTSARLARVIHLYTSMFMLVVMLFFTITGLTLNHRDWFEGKTQPAQRELQLPDRLVQQNWQSEPLDAAADVRRWLRDEHQFYGHQVGYDWDGEEQWLVVDVRRPGGMSIAEVDVHSGAVLLEHSQFGVVAALNDLHMGRYSGPIWSLFIDLSVLMLLVFTLSGFWLVLGQRRKRARLFMLSGGGCALMAAFYFTVLV</sequence>
<feature type="transmembrane region" description="Helical" evidence="1">
    <location>
        <begin position="20"/>
        <end position="41"/>
    </location>
</feature>
<name>A0A437Q831_9GAMM</name>
<dbReference type="PANTHER" id="PTHR40115">
    <property type="entry name" value="INNER MEMBRANE PROTEIN WITH PEPSY TM HELIX"/>
    <property type="match status" value="1"/>
</dbReference>